<gene>
    <name evidence="1" type="ORF">HKB16_13115</name>
</gene>
<reference evidence="1 2" key="1">
    <citation type="submission" date="2020-04" db="EMBL/GenBank/DDBJ databases">
        <title>Whole-genome sequencing of Vibrio spp. from China reveals different genetic environments of blaCTX-M-14 among diverse lineages.</title>
        <authorList>
            <person name="Zheng Z."/>
            <person name="Ye L."/>
            <person name="Chen S."/>
        </authorList>
    </citation>
    <scope>NUCLEOTIDE SEQUENCE [LARGE SCALE GENOMIC DNA]</scope>
    <source>
        <strain evidence="1 2">Vb0551</strain>
    </source>
</reference>
<proteinExistence type="predicted"/>
<dbReference type="EMBL" id="JABCLB010001165">
    <property type="protein sequence ID" value="NMU83829.1"/>
    <property type="molecule type" value="Genomic_DNA"/>
</dbReference>
<comment type="caution">
    <text evidence="1">The sequence shown here is derived from an EMBL/GenBank/DDBJ whole genome shotgun (WGS) entry which is preliminary data.</text>
</comment>
<name>A0A7Y0XCY7_VIBPH</name>
<dbReference type="AlphaFoldDB" id="A0A7Y0XCY7"/>
<protein>
    <submittedName>
        <fullName evidence="1">Uncharacterized protein</fullName>
    </submittedName>
</protein>
<evidence type="ECO:0000313" key="2">
    <source>
        <dbReference type="Proteomes" id="UP000518904"/>
    </source>
</evidence>
<evidence type="ECO:0000313" key="1">
    <source>
        <dbReference type="EMBL" id="NMU83829.1"/>
    </source>
</evidence>
<dbReference type="Proteomes" id="UP000518904">
    <property type="component" value="Unassembled WGS sequence"/>
</dbReference>
<feature type="non-terminal residue" evidence="1">
    <location>
        <position position="83"/>
    </location>
</feature>
<accession>A0A7Y0XCY7</accession>
<feature type="non-terminal residue" evidence="1">
    <location>
        <position position="1"/>
    </location>
</feature>
<sequence>QPLWYYIEYRQPIGFDSFLEGQTTITDGVVFHAVTGDDLSSVQLLDMTPNSVNSDLIDAALIAGNTYEDTEAGITITTEWADS</sequence>
<organism evidence="1 2">
    <name type="scientific">Vibrio parahaemolyticus</name>
    <dbReference type="NCBI Taxonomy" id="670"/>
    <lineage>
        <taxon>Bacteria</taxon>
        <taxon>Pseudomonadati</taxon>
        <taxon>Pseudomonadota</taxon>
        <taxon>Gammaproteobacteria</taxon>
        <taxon>Vibrionales</taxon>
        <taxon>Vibrionaceae</taxon>
        <taxon>Vibrio</taxon>
    </lineage>
</organism>